<keyword evidence="5 6" id="KW-0472">Membrane</keyword>
<evidence type="ECO:0000313" key="9">
    <source>
        <dbReference type="Proteomes" id="UP000008495"/>
    </source>
</evidence>
<keyword evidence="9" id="KW-1185">Reference proteome</keyword>
<evidence type="ECO:0000313" key="8">
    <source>
        <dbReference type="EMBL" id="GAB77430.1"/>
    </source>
</evidence>
<dbReference type="AlphaFoldDB" id="K6VPX8"/>
<dbReference type="PROSITE" id="PS50895">
    <property type="entry name" value="SURF1"/>
    <property type="match status" value="1"/>
</dbReference>
<dbReference type="InterPro" id="IPR045214">
    <property type="entry name" value="Surf1/Surf4"/>
</dbReference>
<accession>K6VPX8</accession>
<dbReference type="EMBL" id="BAGZ01000005">
    <property type="protein sequence ID" value="GAB77430.1"/>
    <property type="molecule type" value="Genomic_DNA"/>
</dbReference>
<feature type="region of interest" description="Disordered" evidence="7">
    <location>
        <begin position="187"/>
        <end position="206"/>
    </location>
</feature>
<dbReference type="eggNOG" id="COG3346">
    <property type="taxonomic scope" value="Bacteria"/>
</dbReference>
<dbReference type="InterPro" id="IPR002994">
    <property type="entry name" value="Surf1/Shy1"/>
</dbReference>
<feature type="transmembrane region" description="Helical" evidence="6">
    <location>
        <begin position="218"/>
        <end position="235"/>
    </location>
</feature>
<sequence length="267" mass="29898">MMRTVLTRRWLTAIAVATAFFVVCLLLGRWQWGRHIQRSAIADAVERNYAAAAVPLDEVIPRGATLPPERLWTRVHVQGTYDRDGQLFVRNRPQKVTYGYEILVPLTLQDGTALLVDRGWVKNAERADVLPHVPPPPAGQVTVTGWLRHGEESLDRNLPAGQLASVNLAEAGERSRSPLRNAYLVLDNEDDGSGKNPARPSPLLPPDTGIGPHFAYSLQWWGGSIVGFVIVAVYIRREHHDRLVAEGKHVPKTPTPRKKRIWDEEDE</sequence>
<proteinExistence type="inferred from homology"/>
<evidence type="ECO:0000256" key="2">
    <source>
        <dbReference type="ARBA" id="ARBA00007165"/>
    </source>
</evidence>
<organism evidence="8 9">
    <name type="scientific">Austwickia chelonae NBRC 105200</name>
    <dbReference type="NCBI Taxonomy" id="1184607"/>
    <lineage>
        <taxon>Bacteria</taxon>
        <taxon>Bacillati</taxon>
        <taxon>Actinomycetota</taxon>
        <taxon>Actinomycetes</taxon>
        <taxon>Micrococcales</taxon>
        <taxon>Dermatophilaceae</taxon>
        <taxon>Austwickia</taxon>
    </lineage>
</organism>
<comment type="subcellular location">
    <subcellularLocation>
        <location evidence="6">Cell membrane</location>
        <topology evidence="6">Multi-pass membrane protein</topology>
    </subcellularLocation>
    <subcellularLocation>
        <location evidence="1">Membrane</location>
    </subcellularLocation>
</comment>
<evidence type="ECO:0000256" key="1">
    <source>
        <dbReference type="ARBA" id="ARBA00004370"/>
    </source>
</evidence>
<evidence type="ECO:0000256" key="3">
    <source>
        <dbReference type="ARBA" id="ARBA00022692"/>
    </source>
</evidence>
<comment type="caution">
    <text evidence="8">The sequence shown here is derived from an EMBL/GenBank/DDBJ whole genome shotgun (WGS) entry which is preliminary data.</text>
</comment>
<keyword evidence="4 6" id="KW-1133">Transmembrane helix</keyword>
<evidence type="ECO:0000256" key="4">
    <source>
        <dbReference type="ARBA" id="ARBA00022989"/>
    </source>
</evidence>
<feature type="region of interest" description="Disordered" evidence="7">
    <location>
        <begin position="246"/>
        <end position="267"/>
    </location>
</feature>
<dbReference type="Pfam" id="PF02104">
    <property type="entry name" value="SURF1"/>
    <property type="match status" value="1"/>
</dbReference>
<evidence type="ECO:0000256" key="6">
    <source>
        <dbReference type="RuleBase" id="RU363076"/>
    </source>
</evidence>
<dbReference type="PANTHER" id="PTHR23427:SF2">
    <property type="entry name" value="SURFEIT LOCUS PROTEIN 1"/>
    <property type="match status" value="1"/>
</dbReference>
<keyword evidence="3 6" id="KW-0812">Transmembrane</keyword>
<dbReference type="Proteomes" id="UP000008495">
    <property type="component" value="Unassembled WGS sequence"/>
</dbReference>
<dbReference type="OrthoDB" id="9807214at2"/>
<dbReference type="CDD" id="cd06662">
    <property type="entry name" value="SURF1"/>
    <property type="match status" value="1"/>
</dbReference>
<dbReference type="PANTHER" id="PTHR23427">
    <property type="entry name" value="SURFEIT LOCUS PROTEIN"/>
    <property type="match status" value="1"/>
</dbReference>
<comment type="similarity">
    <text evidence="2 6">Belongs to the SURF1 family.</text>
</comment>
<comment type="caution">
    <text evidence="6">Lacks conserved residue(s) required for the propagation of feature annotation.</text>
</comment>
<keyword evidence="6" id="KW-1003">Cell membrane</keyword>
<protein>
    <recommendedName>
        <fullName evidence="6">SURF1-like protein</fullName>
    </recommendedName>
</protein>
<dbReference type="STRING" id="100225.SAMN05421595_1265"/>
<gene>
    <name evidence="8" type="ORF">AUCHE_05_03410</name>
</gene>
<reference evidence="8 9" key="1">
    <citation type="submission" date="2012-08" db="EMBL/GenBank/DDBJ databases">
        <title>Whole genome shotgun sequence of Austwickia chelonae NBRC 105200.</title>
        <authorList>
            <person name="Yoshida I."/>
            <person name="Hosoyama A."/>
            <person name="Tsuchikane K."/>
            <person name="Katsumata H."/>
            <person name="Ando Y."/>
            <person name="Ohji S."/>
            <person name="Hamada M."/>
            <person name="Tamura T."/>
            <person name="Yamazoe A."/>
            <person name="Yamazaki S."/>
            <person name="Fujita N."/>
        </authorList>
    </citation>
    <scope>NUCLEOTIDE SEQUENCE [LARGE SCALE GENOMIC DNA]</scope>
    <source>
        <strain evidence="8 9">NBRC 105200</strain>
    </source>
</reference>
<dbReference type="GO" id="GO:0005886">
    <property type="term" value="C:plasma membrane"/>
    <property type="evidence" value="ECO:0007669"/>
    <property type="project" value="UniProtKB-SubCell"/>
</dbReference>
<evidence type="ECO:0000256" key="5">
    <source>
        <dbReference type="ARBA" id="ARBA00023136"/>
    </source>
</evidence>
<evidence type="ECO:0000256" key="7">
    <source>
        <dbReference type="SAM" id="MobiDB-lite"/>
    </source>
</evidence>
<name>K6VPX8_9MICO</name>